<dbReference type="Pfam" id="PF00656">
    <property type="entry name" value="Peptidase_C14"/>
    <property type="match status" value="1"/>
</dbReference>
<dbReference type="GO" id="GO:0004197">
    <property type="term" value="F:cysteine-type endopeptidase activity"/>
    <property type="evidence" value="ECO:0007669"/>
    <property type="project" value="InterPro"/>
</dbReference>
<name>A0A6C0JJQ7_9ZZZZ</name>
<feature type="domain" description="Peptidase C14 caspase" evidence="1">
    <location>
        <begin position="2"/>
        <end position="244"/>
    </location>
</feature>
<dbReference type="AlphaFoldDB" id="A0A6C0JJQ7"/>
<sequence>MKKALLIGVDYVKNPKVSLRGCVNDVINIRNMLIDAYDYEADNITILRDDVMDFMHPIKSNILDQLNILANQSESLDEIWLHYSGHGSQIQNQNSKKRELVEIIIPMDYEAEGSIYDYELLEIIRKIKCRAILVFDCCHSGSICDMPWSFDFGDLTELKTLHTNTVIIENSNIYVLSGCRDSESSADSSNGLDQSVGAFTNALIESLRASHHNISVVDLYKKTCIFLYQNGYSQNPLLSSSSETPDYIIKKA</sequence>
<dbReference type="GO" id="GO:0006508">
    <property type="term" value="P:proteolysis"/>
    <property type="evidence" value="ECO:0007669"/>
    <property type="project" value="InterPro"/>
</dbReference>
<protein>
    <recommendedName>
        <fullName evidence="1">Peptidase C14 caspase domain-containing protein</fullName>
    </recommendedName>
</protein>
<evidence type="ECO:0000313" key="2">
    <source>
        <dbReference type="EMBL" id="QHU04028.1"/>
    </source>
</evidence>
<organism evidence="2">
    <name type="scientific">viral metagenome</name>
    <dbReference type="NCBI Taxonomy" id="1070528"/>
    <lineage>
        <taxon>unclassified sequences</taxon>
        <taxon>metagenomes</taxon>
        <taxon>organismal metagenomes</taxon>
    </lineage>
</organism>
<accession>A0A6C0JJQ7</accession>
<dbReference type="GO" id="GO:0005737">
    <property type="term" value="C:cytoplasm"/>
    <property type="evidence" value="ECO:0007669"/>
    <property type="project" value="TreeGrafter"/>
</dbReference>
<dbReference type="PANTHER" id="PTHR48104">
    <property type="entry name" value="METACASPASE-4"/>
    <property type="match status" value="1"/>
</dbReference>
<dbReference type="EMBL" id="MN740390">
    <property type="protein sequence ID" value="QHU04028.1"/>
    <property type="molecule type" value="Genomic_DNA"/>
</dbReference>
<reference evidence="2" key="1">
    <citation type="journal article" date="2020" name="Nature">
        <title>Giant virus diversity and host interactions through global metagenomics.</title>
        <authorList>
            <person name="Schulz F."/>
            <person name="Roux S."/>
            <person name="Paez-Espino D."/>
            <person name="Jungbluth S."/>
            <person name="Walsh D.A."/>
            <person name="Denef V.J."/>
            <person name="McMahon K.D."/>
            <person name="Konstantinidis K.T."/>
            <person name="Eloe-Fadrosh E.A."/>
            <person name="Kyrpides N.C."/>
            <person name="Woyke T."/>
        </authorList>
    </citation>
    <scope>NUCLEOTIDE SEQUENCE</scope>
    <source>
        <strain evidence="2">GVMAG-M-3300027708-20</strain>
    </source>
</reference>
<dbReference type="SUPFAM" id="SSF52129">
    <property type="entry name" value="Caspase-like"/>
    <property type="match status" value="1"/>
</dbReference>
<evidence type="ECO:0000259" key="1">
    <source>
        <dbReference type="Pfam" id="PF00656"/>
    </source>
</evidence>
<dbReference type="InterPro" id="IPR050452">
    <property type="entry name" value="Metacaspase"/>
</dbReference>
<dbReference type="Gene3D" id="3.40.50.12660">
    <property type="match status" value="1"/>
</dbReference>
<dbReference type="PANTHER" id="PTHR48104:SF30">
    <property type="entry name" value="METACASPASE-1"/>
    <property type="match status" value="1"/>
</dbReference>
<dbReference type="InterPro" id="IPR011600">
    <property type="entry name" value="Pept_C14_caspase"/>
</dbReference>
<dbReference type="InterPro" id="IPR029030">
    <property type="entry name" value="Caspase-like_dom_sf"/>
</dbReference>
<proteinExistence type="predicted"/>